<evidence type="ECO:0000256" key="7">
    <source>
        <dbReference type="ARBA" id="ARBA00022801"/>
    </source>
</evidence>
<protein>
    <recommendedName>
        <fullName evidence="8">Prolyl endopeptidase</fullName>
        <ecNumber evidence="8">3.4.21.-</ecNumber>
    </recommendedName>
</protein>
<reference evidence="11 12" key="1">
    <citation type="journal article" date="2012" name="Genome Biol.">
        <title>Genome and low-iron response of an oceanic diatom adapted to chronic iron limitation.</title>
        <authorList>
            <person name="Lommer M."/>
            <person name="Specht M."/>
            <person name="Roy A.S."/>
            <person name="Kraemer L."/>
            <person name="Andreson R."/>
            <person name="Gutowska M.A."/>
            <person name="Wolf J."/>
            <person name="Bergner S.V."/>
            <person name="Schilhabel M.B."/>
            <person name="Klostermeier U.C."/>
            <person name="Beiko R.G."/>
            <person name="Rosenstiel P."/>
            <person name="Hippler M."/>
            <person name="Laroche J."/>
        </authorList>
    </citation>
    <scope>NUCLEOTIDE SEQUENCE [LARGE SCALE GENOMIC DNA]</scope>
    <source>
        <strain evidence="11 12">CCMP1005</strain>
    </source>
</reference>
<dbReference type="AlphaFoldDB" id="K0TFK3"/>
<dbReference type="EMBL" id="AGNL01010253">
    <property type="protein sequence ID" value="EJK69297.1"/>
    <property type="molecule type" value="Genomic_DNA"/>
</dbReference>
<dbReference type="eggNOG" id="KOG2100">
    <property type="taxonomic scope" value="Eukaryota"/>
</dbReference>
<comment type="caution">
    <text evidence="11">The sequence shown here is derived from an EMBL/GenBank/DDBJ whole genome shotgun (WGS) entry which is preliminary data.</text>
</comment>
<comment type="similarity">
    <text evidence="3 8">Belongs to the peptidase S9A family.</text>
</comment>
<keyword evidence="12" id="KW-1185">Reference proteome</keyword>
<dbReference type="PRINTS" id="PR00862">
    <property type="entry name" value="PROLIGOPTASE"/>
</dbReference>
<dbReference type="PANTHER" id="PTHR42776">
    <property type="entry name" value="SERINE PEPTIDASE S9 FAMILY MEMBER"/>
    <property type="match status" value="1"/>
</dbReference>
<dbReference type="GO" id="GO:0004252">
    <property type="term" value="F:serine-type endopeptidase activity"/>
    <property type="evidence" value="ECO:0007669"/>
    <property type="project" value="UniProtKB-UniRule"/>
</dbReference>
<dbReference type="InterPro" id="IPR029058">
    <property type="entry name" value="AB_hydrolase_fold"/>
</dbReference>
<name>K0TFK3_THAOC</name>
<dbReference type="EC" id="3.4.21.-" evidence="8"/>
<feature type="domain" description="Acylamino-acid-releasing enzyme N-terminal" evidence="10">
    <location>
        <begin position="33"/>
        <end position="419"/>
    </location>
</feature>
<gene>
    <name evidence="11" type="ORF">THAOC_09459</name>
</gene>
<dbReference type="OrthoDB" id="416344at2759"/>
<dbReference type="PANTHER" id="PTHR42776:SF4">
    <property type="entry name" value="ACYLAMINO-ACID-RELEASING ENZYME"/>
    <property type="match status" value="1"/>
</dbReference>
<keyword evidence="7 8" id="KW-0378">Hydrolase</keyword>
<proteinExistence type="inferred from homology"/>
<feature type="domain" description="Peptidase S9 prolyl oligopeptidase catalytic" evidence="9">
    <location>
        <begin position="561"/>
        <end position="772"/>
    </location>
</feature>
<keyword evidence="8" id="KW-0645">Protease</keyword>
<dbReference type="Gene3D" id="3.40.50.1820">
    <property type="entry name" value="alpha/beta hydrolase"/>
    <property type="match status" value="1"/>
</dbReference>
<evidence type="ECO:0000256" key="5">
    <source>
        <dbReference type="ARBA" id="ARBA00011881"/>
    </source>
</evidence>
<evidence type="ECO:0000313" key="12">
    <source>
        <dbReference type="Proteomes" id="UP000266841"/>
    </source>
</evidence>
<keyword evidence="8" id="KW-0720">Serine protease</keyword>
<dbReference type="OMA" id="QEIATPF"/>
<dbReference type="Proteomes" id="UP000266841">
    <property type="component" value="Unassembled WGS sequence"/>
</dbReference>
<evidence type="ECO:0000259" key="9">
    <source>
        <dbReference type="Pfam" id="PF00326"/>
    </source>
</evidence>
<evidence type="ECO:0000256" key="6">
    <source>
        <dbReference type="ARBA" id="ARBA00022490"/>
    </source>
</evidence>
<dbReference type="SUPFAM" id="SSF53474">
    <property type="entry name" value="alpha/beta-Hydrolases"/>
    <property type="match status" value="1"/>
</dbReference>
<dbReference type="GO" id="GO:0006508">
    <property type="term" value="P:proteolysis"/>
    <property type="evidence" value="ECO:0007669"/>
    <property type="project" value="UniProtKB-KW"/>
</dbReference>
<keyword evidence="6" id="KW-0963">Cytoplasm</keyword>
<dbReference type="InterPro" id="IPR002470">
    <property type="entry name" value="Peptidase_S9A"/>
</dbReference>
<comment type="subunit">
    <text evidence="5">Homotetramer.</text>
</comment>
<evidence type="ECO:0000256" key="8">
    <source>
        <dbReference type="RuleBase" id="RU368024"/>
    </source>
</evidence>
<accession>K0TFK3</accession>
<comment type="catalytic activity">
    <reaction evidence="1">
        <text>Cleavage of an N-acetyl or N-formyl amino acid from the N-terminus of a polypeptide.</text>
        <dbReference type="EC" id="3.4.19.1"/>
    </reaction>
</comment>
<dbReference type="InterPro" id="IPR045550">
    <property type="entry name" value="AARE_N"/>
</dbReference>
<dbReference type="GO" id="GO:0008242">
    <property type="term" value="F:omega peptidase activity"/>
    <property type="evidence" value="ECO:0007669"/>
    <property type="project" value="UniProtKB-EC"/>
</dbReference>
<dbReference type="Pfam" id="PF00326">
    <property type="entry name" value="Peptidase_S9"/>
    <property type="match status" value="1"/>
</dbReference>
<dbReference type="GO" id="GO:0005737">
    <property type="term" value="C:cytoplasm"/>
    <property type="evidence" value="ECO:0007669"/>
    <property type="project" value="UniProtKB-SubCell"/>
</dbReference>
<evidence type="ECO:0000259" key="10">
    <source>
        <dbReference type="Pfam" id="PF19283"/>
    </source>
</evidence>
<evidence type="ECO:0000313" key="11">
    <source>
        <dbReference type="EMBL" id="EJK69297.1"/>
    </source>
</evidence>
<comment type="similarity">
    <text evidence="4">Belongs to the peptidase S9C family.</text>
</comment>
<organism evidence="11 12">
    <name type="scientific">Thalassiosira oceanica</name>
    <name type="common">Marine diatom</name>
    <dbReference type="NCBI Taxonomy" id="159749"/>
    <lineage>
        <taxon>Eukaryota</taxon>
        <taxon>Sar</taxon>
        <taxon>Stramenopiles</taxon>
        <taxon>Ochrophyta</taxon>
        <taxon>Bacillariophyta</taxon>
        <taxon>Coscinodiscophyceae</taxon>
        <taxon>Thalassiosirophycidae</taxon>
        <taxon>Thalassiosirales</taxon>
        <taxon>Thalassiosiraceae</taxon>
        <taxon>Thalassiosira</taxon>
    </lineage>
</organism>
<evidence type="ECO:0000256" key="4">
    <source>
        <dbReference type="ARBA" id="ARBA00010040"/>
    </source>
</evidence>
<evidence type="ECO:0000256" key="1">
    <source>
        <dbReference type="ARBA" id="ARBA00000721"/>
    </source>
</evidence>
<sequence>MTASDSDSYHDMVSASVDITNIYERNGIITATRSVRDIDANSRRQFLYNILVNGEESFVTAPIELSAKIKARIPSPSGSKLLVLVEETVPESESESTRHVIEIWTKNGQSLSNRIALSKEVHGKICTDFAWFGGISWSPDESAIVYTAEVNRPKASSFFANHSGDDIVGGQFTLGVGKREDWGEKYTDTALLALFLLNVETGNVRIVRNVPGSDVYDGSSRGGGFVLGQPIWSPCGNSVVYVGWDAGGAEMPRRLGAIYCFQRPCRIYSSSVKILLKDLSQSASSEVISDDPYECITPSDRLARSPRFSRPKNGTSTLAYLANEKGFDTHGGCMALCTSNWDTSTSMIVKDSKRVVVEVVQRPGDVGDGTKVQGYEFPGLFLHQLPRECFTHDGEHIVTTTEWGSVNKVISISVKDGAKNDVLPINFDLTGGYGYHASQQFYGFTADGAMAIVTQTEPNRPKVIGLLNCPLQKNSTASRVIANLPPIAASSFAKKPVFEPGTGFSSRLLSSQPDHGDIKEPISSILLLPNGAGVAEKLPLIVVPHGGPHTCMSTAYVPSYSYLCRGGYAVLFVNFRGSTGFGQAALESLAGTAGRQDVRDVVLATQSAIKEGMIDPDRVGVCGGSHGGFLAGHLIGQHPELFKVACMRNPCTNIASMVTATDIPDWCYVETLGPGTYDFSRFSGPSRQELEKMWESSPIAYLANVKAPTLVALGMKDRRVPPSQGLEYYHALRAKGVTTKLLVYEECDHAIDLVASETDHWINIKQFFDKHL</sequence>
<dbReference type="InterPro" id="IPR001375">
    <property type="entry name" value="Peptidase_S9_cat"/>
</dbReference>
<comment type="subcellular location">
    <subcellularLocation>
        <location evidence="2">Cytoplasm</location>
    </subcellularLocation>
</comment>
<dbReference type="SUPFAM" id="SSF82171">
    <property type="entry name" value="DPP6 N-terminal domain-like"/>
    <property type="match status" value="1"/>
</dbReference>
<evidence type="ECO:0000256" key="3">
    <source>
        <dbReference type="ARBA" id="ARBA00005228"/>
    </source>
</evidence>
<evidence type="ECO:0000256" key="2">
    <source>
        <dbReference type="ARBA" id="ARBA00004496"/>
    </source>
</evidence>
<dbReference type="Pfam" id="PF19283">
    <property type="entry name" value="APEH_N"/>
    <property type="match status" value="1"/>
</dbReference>